<feature type="transmembrane region" description="Helical" evidence="6">
    <location>
        <begin position="61"/>
        <end position="94"/>
    </location>
</feature>
<dbReference type="InterPro" id="IPR005829">
    <property type="entry name" value="Sugar_transporter_CS"/>
</dbReference>
<name>A0A382PL70_9ZZZZ</name>
<dbReference type="EMBL" id="UINC01107882">
    <property type="protein sequence ID" value="SVC73587.1"/>
    <property type="molecule type" value="Genomic_DNA"/>
</dbReference>
<feature type="transmembrane region" description="Helical" evidence="6">
    <location>
        <begin position="145"/>
        <end position="165"/>
    </location>
</feature>
<dbReference type="InterPro" id="IPR050189">
    <property type="entry name" value="MFS_Efflux_Transporters"/>
</dbReference>
<dbReference type="Gene3D" id="1.20.1250.20">
    <property type="entry name" value="MFS general substrate transporter like domains"/>
    <property type="match status" value="1"/>
</dbReference>
<gene>
    <name evidence="8" type="ORF">METZ01_LOCUS326441</name>
</gene>
<dbReference type="InterPro" id="IPR036259">
    <property type="entry name" value="MFS_trans_sf"/>
</dbReference>
<dbReference type="PROSITE" id="PS50850">
    <property type="entry name" value="MFS"/>
    <property type="match status" value="1"/>
</dbReference>
<dbReference type="GO" id="GO:0022857">
    <property type="term" value="F:transmembrane transporter activity"/>
    <property type="evidence" value="ECO:0007669"/>
    <property type="project" value="InterPro"/>
</dbReference>
<evidence type="ECO:0000259" key="7">
    <source>
        <dbReference type="PROSITE" id="PS50850"/>
    </source>
</evidence>
<evidence type="ECO:0000256" key="2">
    <source>
        <dbReference type="ARBA" id="ARBA00022475"/>
    </source>
</evidence>
<feature type="transmembrane region" description="Helical" evidence="6">
    <location>
        <begin position="29"/>
        <end position="49"/>
    </location>
</feature>
<dbReference type="GO" id="GO:0005886">
    <property type="term" value="C:plasma membrane"/>
    <property type="evidence" value="ECO:0007669"/>
    <property type="project" value="UniProtKB-SubCell"/>
</dbReference>
<proteinExistence type="predicted"/>
<evidence type="ECO:0000256" key="1">
    <source>
        <dbReference type="ARBA" id="ARBA00004651"/>
    </source>
</evidence>
<protein>
    <recommendedName>
        <fullName evidence="7">Major facilitator superfamily (MFS) profile domain-containing protein</fullName>
    </recommendedName>
</protein>
<feature type="non-terminal residue" evidence="8">
    <location>
        <position position="241"/>
    </location>
</feature>
<evidence type="ECO:0000256" key="3">
    <source>
        <dbReference type="ARBA" id="ARBA00022692"/>
    </source>
</evidence>
<dbReference type="PANTHER" id="PTHR43124:SF3">
    <property type="entry name" value="CHLORAMPHENICOL EFFLUX PUMP RV0191"/>
    <property type="match status" value="1"/>
</dbReference>
<dbReference type="PROSITE" id="PS00216">
    <property type="entry name" value="SUGAR_TRANSPORT_1"/>
    <property type="match status" value="1"/>
</dbReference>
<dbReference type="Pfam" id="PF07690">
    <property type="entry name" value="MFS_1"/>
    <property type="match status" value="1"/>
</dbReference>
<keyword evidence="5 6" id="KW-0472">Membrane</keyword>
<dbReference type="SUPFAM" id="SSF103473">
    <property type="entry name" value="MFS general substrate transporter"/>
    <property type="match status" value="1"/>
</dbReference>
<keyword evidence="4 6" id="KW-1133">Transmembrane helix</keyword>
<dbReference type="InterPro" id="IPR020846">
    <property type="entry name" value="MFS_dom"/>
</dbReference>
<organism evidence="8">
    <name type="scientific">marine metagenome</name>
    <dbReference type="NCBI Taxonomy" id="408172"/>
    <lineage>
        <taxon>unclassified sequences</taxon>
        <taxon>metagenomes</taxon>
        <taxon>ecological metagenomes</taxon>
    </lineage>
</organism>
<evidence type="ECO:0000256" key="4">
    <source>
        <dbReference type="ARBA" id="ARBA00022989"/>
    </source>
</evidence>
<keyword evidence="3 6" id="KW-0812">Transmembrane</keyword>
<evidence type="ECO:0000313" key="8">
    <source>
        <dbReference type="EMBL" id="SVC73587.1"/>
    </source>
</evidence>
<dbReference type="InterPro" id="IPR011701">
    <property type="entry name" value="MFS"/>
</dbReference>
<dbReference type="AlphaFoldDB" id="A0A382PL70"/>
<sequence>MNNTVALMLGPLLVDIADNFDTSVAVTGQLAAATFFSWAIFAPLVGPFSDSFGRRLVALTGLGLMGVCILAAAFAPNFIVLMVLLIGTGLGGAMIPPNSMAAVSEVVPLEHKGWAIGAAQGTMQSAAVIGVPVVAVLASVADWRLPFLVVGSLLLATFVCSWFWYPKCTATGPRTFSYLSRFKQLGSVSAFRIGMLANFSQRIAFYAIIGYLAAYLIDTYGLSVGETALPLAVVGAGAVAG</sequence>
<evidence type="ECO:0000256" key="6">
    <source>
        <dbReference type="SAM" id="Phobius"/>
    </source>
</evidence>
<keyword evidence="2" id="KW-1003">Cell membrane</keyword>
<feature type="transmembrane region" description="Helical" evidence="6">
    <location>
        <begin position="114"/>
        <end position="138"/>
    </location>
</feature>
<comment type="subcellular location">
    <subcellularLocation>
        <location evidence="1">Cell membrane</location>
        <topology evidence="1">Multi-pass membrane protein</topology>
    </subcellularLocation>
</comment>
<feature type="domain" description="Major facilitator superfamily (MFS) profile" evidence="7">
    <location>
        <begin position="1"/>
        <end position="241"/>
    </location>
</feature>
<accession>A0A382PL70</accession>
<evidence type="ECO:0000256" key="5">
    <source>
        <dbReference type="ARBA" id="ARBA00023136"/>
    </source>
</evidence>
<reference evidence="8" key="1">
    <citation type="submission" date="2018-05" db="EMBL/GenBank/DDBJ databases">
        <authorList>
            <person name="Lanie J.A."/>
            <person name="Ng W.-L."/>
            <person name="Kazmierczak K.M."/>
            <person name="Andrzejewski T.M."/>
            <person name="Davidsen T.M."/>
            <person name="Wayne K.J."/>
            <person name="Tettelin H."/>
            <person name="Glass J.I."/>
            <person name="Rusch D."/>
            <person name="Podicherti R."/>
            <person name="Tsui H.-C.T."/>
            <person name="Winkler M.E."/>
        </authorList>
    </citation>
    <scope>NUCLEOTIDE SEQUENCE</scope>
</reference>
<dbReference type="PANTHER" id="PTHR43124">
    <property type="entry name" value="PURINE EFFLUX PUMP PBUE"/>
    <property type="match status" value="1"/>
</dbReference>